<name>A0ABD3L0T6_EUCGL</name>
<gene>
    <name evidence="6" type="ORF">ACJRO7_014632</name>
</gene>
<dbReference type="Pfam" id="PF03101">
    <property type="entry name" value="FAR1"/>
    <property type="match status" value="1"/>
</dbReference>
<dbReference type="Pfam" id="PF10551">
    <property type="entry name" value="MULE"/>
    <property type="match status" value="1"/>
</dbReference>
<evidence type="ECO:0000256" key="1">
    <source>
        <dbReference type="ARBA" id="ARBA00022723"/>
    </source>
</evidence>
<organism evidence="6 7">
    <name type="scientific">Eucalyptus globulus</name>
    <name type="common">Tasmanian blue gum</name>
    <dbReference type="NCBI Taxonomy" id="34317"/>
    <lineage>
        <taxon>Eukaryota</taxon>
        <taxon>Viridiplantae</taxon>
        <taxon>Streptophyta</taxon>
        <taxon>Embryophyta</taxon>
        <taxon>Tracheophyta</taxon>
        <taxon>Spermatophyta</taxon>
        <taxon>Magnoliopsida</taxon>
        <taxon>eudicotyledons</taxon>
        <taxon>Gunneridae</taxon>
        <taxon>Pentapetalae</taxon>
        <taxon>rosids</taxon>
        <taxon>malvids</taxon>
        <taxon>Myrtales</taxon>
        <taxon>Myrtaceae</taxon>
        <taxon>Myrtoideae</taxon>
        <taxon>Eucalypteae</taxon>
        <taxon>Eucalyptus</taxon>
    </lineage>
</organism>
<keyword evidence="3" id="KW-0862">Zinc</keyword>
<protein>
    <recommendedName>
        <fullName evidence="5">SWIM-type domain-containing protein</fullName>
    </recommendedName>
</protein>
<comment type="caution">
    <text evidence="6">The sequence shown here is derived from an EMBL/GenBank/DDBJ whole genome shotgun (WGS) entry which is preliminary data.</text>
</comment>
<dbReference type="GO" id="GO:0008270">
    <property type="term" value="F:zinc ion binding"/>
    <property type="evidence" value="ECO:0007669"/>
    <property type="project" value="UniProtKB-KW"/>
</dbReference>
<dbReference type="PANTHER" id="PTHR47718:SF17">
    <property type="entry name" value="PROTEIN FAR1-RELATED SEQUENCE 5-LIKE"/>
    <property type="match status" value="1"/>
</dbReference>
<reference evidence="6 7" key="1">
    <citation type="submission" date="2024-11" db="EMBL/GenBank/DDBJ databases">
        <title>Chromosome-level genome assembly of Eucalyptus globulus Labill. provides insights into its genome evolution.</title>
        <authorList>
            <person name="Li X."/>
        </authorList>
    </citation>
    <scope>NUCLEOTIDE SEQUENCE [LARGE SCALE GENOMIC DNA]</scope>
    <source>
        <strain evidence="6">CL2024</strain>
        <tissue evidence="6">Fresh tender leaves</tissue>
    </source>
</reference>
<keyword evidence="2 4" id="KW-0863">Zinc-finger</keyword>
<evidence type="ECO:0000259" key="5">
    <source>
        <dbReference type="PROSITE" id="PS50966"/>
    </source>
</evidence>
<evidence type="ECO:0000256" key="3">
    <source>
        <dbReference type="ARBA" id="ARBA00022833"/>
    </source>
</evidence>
<evidence type="ECO:0000256" key="2">
    <source>
        <dbReference type="ARBA" id="ARBA00022771"/>
    </source>
</evidence>
<dbReference type="InterPro" id="IPR004330">
    <property type="entry name" value="FAR1_DNA_bnd_dom"/>
</dbReference>
<dbReference type="Pfam" id="PF04434">
    <property type="entry name" value="SWIM"/>
    <property type="match status" value="1"/>
</dbReference>
<evidence type="ECO:0000313" key="6">
    <source>
        <dbReference type="EMBL" id="KAL3745549.1"/>
    </source>
</evidence>
<dbReference type="InterPro" id="IPR007527">
    <property type="entry name" value="Znf_SWIM"/>
</dbReference>
<dbReference type="AlphaFoldDB" id="A0ABD3L0T6"/>
<evidence type="ECO:0000256" key="4">
    <source>
        <dbReference type="PROSITE-ProRule" id="PRU00325"/>
    </source>
</evidence>
<feature type="domain" description="SWIM-type" evidence="5">
    <location>
        <begin position="479"/>
        <end position="515"/>
    </location>
</feature>
<keyword evidence="1" id="KW-0479">Metal-binding</keyword>
<evidence type="ECO:0000313" key="7">
    <source>
        <dbReference type="Proteomes" id="UP001634007"/>
    </source>
</evidence>
<dbReference type="Proteomes" id="UP001634007">
    <property type="component" value="Unassembled WGS sequence"/>
</dbReference>
<dbReference type="PROSITE" id="PS50966">
    <property type="entry name" value="ZF_SWIM"/>
    <property type="match status" value="1"/>
</dbReference>
<sequence>MEASNDNIIAHNVNEEFEFRIGMVFTNENEAYNTYNAYAICKGFGVRKRTKSEQYNCEGHSPPIPPHEQRNVYRTVKRTRCQACIKFKIKNGVWEVTKFEDVHNHPFIEDKQKHLIRSYRHITDTSKGILTSMTGAGIRATKAYSYLCDEAGGANNIGFTLRDCQNFLQSKRMNLINVGDCQRLINHFNCLQSNGSNFSYTFQLNEDQRLTDVFWSDGISKLDYDSFGDVVVFDTTYRTNKYNMICAPFVGVNHHWKNVLFGCAFLIDETIASFVWAFQSFLEAMGNKALKTIFTDQDHAMANAIRTVFPNSDHRLCIWHIGKNVTHHIAHLLGKPGFRDKYWHKLLYRCESEIEMETTWKAMCQEWNLSENKWLDNLYRMRIRSTQRSESANNVFQDIACKTMTLSEFVGHYEKQAEKMRNTEIVDDFECARGKPHIMVENRISRLSSYILSEHVLRSETDGPLHTYIFGTGSNERKHIVHFSRSDSTIFCSCKLFEMQGWLCRHALYILTNVANVTSIPSQYILKMWTKVAKQEIYCEDVAQSSHDAVKSKTLRLKRLMQLAFSVMNDSVNHDVTEELATTALLRLRSQITTKMQSLISKYHVDFLGEGDESEYVQNHGIRVFDPLKRRPKGVPNTRIKGAAEKRKRKASSCVGAPRMRYDTCLM</sequence>
<dbReference type="PANTHER" id="PTHR47718">
    <property type="entry name" value="OS01G0519700 PROTEIN"/>
    <property type="match status" value="1"/>
</dbReference>
<dbReference type="InterPro" id="IPR006564">
    <property type="entry name" value="Znf_PMZ"/>
</dbReference>
<accession>A0ABD3L0T6</accession>
<dbReference type="InterPro" id="IPR018289">
    <property type="entry name" value="MULE_transposase_dom"/>
</dbReference>
<proteinExistence type="predicted"/>
<dbReference type="SMART" id="SM00575">
    <property type="entry name" value="ZnF_PMZ"/>
    <property type="match status" value="1"/>
</dbReference>
<keyword evidence="7" id="KW-1185">Reference proteome</keyword>
<dbReference type="EMBL" id="JBJKBG010000003">
    <property type="protein sequence ID" value="KAL3745549.1"/>
    <property type="molecule type" value="Genomic_DNA"/>
</dbReference>